<organism evidence="3">
    <name type="scientific">Gordonia amarae</name>
    <dbReference type="NCBI Taxonomy" id="36821"/>
    <lineage>
        <taxon>Bacteria</taxon>
        <taxon>Bacillati</taxon>
        <taxon>Actinomycetota</taxon>
        <taxon>Actinomycetes</taxon>
        <taxon>Mycobacteriales</taxon>
        <taxon>Gordoniaceae</taxon>
        <taxon>Gordonia</taxon>
    </lineage>
</organism>
<dbReference type="EMBL" id="CP045810">
    <property type="protein sequence ID" value="QHN40010.1"/>
    <property type="molecule type" value="Genomic_DNA"/>
</dbReference>
<accession>A0A857KXX7</accession>
<evidence type="ECO:0000259" key="2">
    <source>
        <dbReference type="Pfam" id="PF13020"/>
    </source>
</evidence>
<evidence type="ECO:0000313" key="3">
    <source>
        <dbReference type="EMBL" id="QHN40010.1"/>
    </source>
</evidence>
<proteinExistence type="predicted"/>
<gene>
    <name evidence="3" type="ORF">GII30_13340</name>
</gene>
<dbReference type="Pfam" id="PF13020">
    <property type="entry name" value="NOV_C"/>
    <property type="match status" value="1"/>
</dbReference>
<protein>
    <submittedName>
        <fullName evidence="3">DUF3883 domain-containing protein</fullName>
    </submittedName>
</protein>
<feature type="domain" description="Protein NO VEIN C-terminal" evidence="2">
    <location>
        <begin position="105"/>
        <end position="184"/>
    </location>
</feature>
<sequence length="211" mass="22677">MGVWGWSSRSKALWRMSTASSARARRQRTENGRRLNAWWNETGSARFSDDDCPLVTIDLDADGESTFGDERSPVPETEVEPDVEASHTVSAAGAGFGDPDSNRLVEAAAVGTVTDYLEARGYDITDVGSKNLGWDLTCVGNDGDIRRVEVKGVSGVTPTVLLTANEYRSAREADGWELAVVTMALEPPCLALYAATDAVAAATPMVYRVTL</sequence>
<evidence type="ECO:0000256" key="1">
    <source>
        <dbReference type="SAM" id="MobiDB-lite"/>
    </source>
</evidence>
<feature type="region of interest" description="Disordered" evidence="1">
    <location>
        <begin position="63"/>
        <end position="97"/>
    </location>
</feature>
<reference evidence="3" key="1">
    <citation type="journal article" date="2021" name="Nat. Microbiol.">
        <title>Cocultivation of an ultrasmall environmental parasitic bacterium with lytic ability against bacteria associated with wastewater foams.</title>
        <authorList>
            <person name="Batinovic S."/>
            <person name="Rose J.J.A."/>
            <person name="Ratcliffe J."/>
            <person name="Seviour R.J."/>
            <person name="Petrovski S."/>
        </authorList>
    </citation>
    <scope>NUCLEOTIDE SEQUENCE</scope>
    <source>
        <strain evidence="3">CON44</strain>
    </source>
</reference>
<dbReference type="AlphaFoldDB" id="A0A857KXX7"/>
<dbReference type="InterPro" id="IPR024975">
    <property type="entry name" value="NOV_C"/>
</dbReference>
<name>A0A857KXX7_9ACTN</name>